<evidence type="ECO:0000313" key="2">
    <source>
        <dbReference type="Proteomes" id="UP000095185"/>
    </source>
</evidence>
<keyword evidence="2" id="KW-1185">Reference proteome</keyword>
<reference evidence="1" key="1">
    <citation type="submission" date="2016-09" db="EMBL/GenBank/DDBJ databases">
        <title>Genome sequence of Chlorobaculum limnaeum.</title>
        <authorList>
            <person name="Liu Z."/>
            <person name="Tank M."/>
            <person name="Bryant D.A."/>
        </authorList>
    </citation>
    <scope>NUCLEOTIDE SEQUENCE [LARGE SCALE GENOMIC DNA]</scope>
    <source>
        <strain evidence="1">DSM 1677</strain>
    </source>
</reference>
<dbReference type="SUPFAM" id="SSF54427">
    <property type="entry name" value="NTF2-like"/>
    <property type="match status" value="1"/>
</dbReference>
<sequence>MTMDTRKLIENYHLAWTSGDFTTARNSLAGDLDFRGSMDTFTNADDFIAALTRFRQMVQSVELLQQFYDETGAALLYDCHTASPAGIIRTAEFFTVTADRISAIRLVFDATILRQAMQA</sequence>
<dbReference type="KEGG" id="clz:BIU88_05425"/>
<dbReference type="Gene3D" id="3.10.450.50">
    <property type="match status" value="1"/>
</dbReference>
<dbReference type="EMBL" id="CP017305">
    <property type="protein sequence ID" value="AOS85017.1"/>
    <property type="molecule type" value="Genomic_DNA"/>
</dbReference>
<dbReference type="AlphaFoldDB" id="A0A1D8D663"/>
<evidence type="ECO:0008006" key="3">
    <source>
        <dbReference type="Google" id="ProtNLM"/>
    </source>
</evidence>
<dbReference type="InterPro" id="IPR032710">
    <property type="entry name" value="NTF2-like_dom_sf"/>
</dbReference>
<accession>A0A1D8D663</accession>
<organism evidence="1 2">
    <name type="scientific">Chlorobaculum limnaeum</name>
    <dbReference type="NCBI Taxonomy" id="274537"/>
    <lineage>
        <taxon>Bacteria</taxon>
        <taxon>Pseudomonadati</taxon>
        <taxon>Chlorobiota</taxon>
        <taxon>Chlorobiia</taxon>
        <taxon>Chlorobiales</taxon>
        <taxon>Chlorobiaceae</taxon>
        <taxon>Chlorobaculum</taxon>
    </lineage>
</organism>
<name>A0A1D8D663_CHLLM</name>
<dbReference type="STRING" id="274537.BIU88_05425"/>
<proteinExistence type="predicted"/>
<dbReference type="Proteomes" id="UP000095185">
    <property type="component" value="Chromosome"/>
</dbReference>
<evidence type="ECO:0000313" key="1">
    <source>
        <dbReference type="EMBL" id="AOS85017.1"/>
    </source>
</evidence>
<gene>
    <name evidence="1" type="ORF">BIU88_05425</name>
</gene>
<protein>
    <recommendedName>
        <fullName evidence="3">SnoaL-like domain-containing protein</fullName>
    </recommendedName>
</protein>